<evidence type="ECO:0000256" key="6">
    <source>
        <dbReference type="ARBA" id="ARBA00022989"/>
    </source>
</evidence>
<evidence type="ECO:0000256" key="4">
    <source>
        <dbReference type="ARBA" id="ARBA00022692"/>
    </source>
</evidence>
<feature type="transmembrane region" description="Helical" evidence="10">
    <location>
        <begin position="98"/>
        <end position="125"/>
    </location>
</feature>
<evidence type="ECO:0000256" key="7">
    <source>
        <dbReference type="ARBA" id="ARBA00023136"/>
    </source>
</evidence>
<keyword evidence="7 10" id="KW-0472">Membrane</keyword>
<keyword evidence="5" id="KW-0552">Olfaction</keyword>
<dbReference type="PANTHER" id="PTHR21137:SF35">
    <property type="entry name" value="ODORANT RECEPTOR 19A-RELATED"/>
    <property type="match status" value="1"/>
</dbReference>
<evidence type="ECO:0000256" key="5">
    <source>
        <dbReference type="ARBA" id="ARBA00022725"/>
    </source>
</evidence>
<comment type="subcellular location">
    <subcellularLocation>
        <location evidence="1">Cell membrane</location>
        <topology evidence="1">Multi-pass membrane protein</topology>
    </subcellularLocation>
</comment>
<evidence type="ECO:0000256" key="9">
    <source>
        <dbReference type="ARBA" id="ARBA00023224"/>
    </source>
</evidence>
<evidence type="ECO:0000256" key="1">
    <source>
        <dbReference type="ARBA" id="ARBA00004651"/>
    </source>
</evidence>
<evidence type="ECO:0000256" key="2">
    <source>
        <dbReference type="ARBA" id="ARBA00022475"/>
    </source>
</evidence>
<dbReference type="InterPro" id="IPR004117">
    <property type="entry name" value="7tm6_olfct_rcpt"/>
</dbReference>
<keyword evidence="3" id="KW-0716">Sensory transduction</keyword>
<dbReference type="GeneID" id="108019494"/>
<feature type="transmembrane region" description="Helical" evidence="10">
    <location>
        <begin position="12"/>
        <end position="33"/>
    </location>
</feature>
<gene>
    <name evidence="12" type="primary">Or33a</name>
</gene>
<dbReference type="GO" id="GO:0005549">
    <property type="term" value="F:odorant binding"/>
    <property type="evidence" value="ECO:0007669"/>
    <property type="project" value="InterPro"/>
</dbReference>
<name>A0AB39ZTB3_DROSZ</name>
<dbReference type="AlphaFoldDB" id="A0AB39ZTB3"/>
<evidence type="ECO:0000256" key="3">
    <source>
        <dbReference type="ARBA" id="ARBA00022606"/>
    </source>
</evidence>
<protein>
    <submittedName>
        <fullName evidence="12">Odorant receptor 33a</fullName>
    </submittedName>
</protein>
<feature type="transmembrane region" description="Helical" evidence="10">
    <location>
        <begin position="131"/>
        <end position="151"/>
    </location>
</feature>
<reference evidence="12" key="1">
    <citation type="submission" date="2025-08" db="UniProtKB">
        <authorList>
            <consortium name="RefSeq"/>
        </authorList>
    </citation>
    <scope>IDENTIFICATION</scope>
</reference>
<keyword evidence="2" id="KW-1003">Cell membrane</keyword>
<evidence type="ECO:0000313" key="11">
    <source>
        <dbReference type="Proteomes" id="UP001652628"/>
    </source>
</evidence>
<keyword evidence="9" id="KW-0807">Transducer</keyword>
<dbReference type="GO" id="GO:0004984">
    <property type="term" value="F:olfactory receptor activity"/>
    <property type="evidence" value="ECO:0007669"/>
    <property type="project" value="InterPro"/>
</dbReference>
<keyword evidence="8 12" id="KW-0675">Receptor</keyword>
<dbReference type="GO" id="GO:0005886">
    <property type="term" value="C:plasma membrane"/>
    <property type="evidence" value="ECO:0007669"/>
    <property type="project" value="UniProtKB-SubCell"/>
</dbReference>
<accession>A0AB39ZTB3</accession>
<feature type="transmembrane region" description="Helical" evidence="10">
    <location>
        <begin position="182"/>
        <end position="201"/>
    </location>
</feature>
<dbReference type="Proteomes" id="UP001652628">
    <property type="component" value="Chromosome 2L"/>
</dbReference>
<evidence type="ECO:0000313" key="12">
    <source>
        <dbReference type="RefSeq" id="XP_016942847.3"/>
    </source>
</evidence>
<proteinExistence type="predicted"/>
<sequence length="227" mass="26151">MYAGWFPYDVQANALVFWISFTYQAIGSSMLILENLANDSYPPITFCVVTGHVRLLAMRLSRIGQDEKTSMAENKMQLIEGIKDHRKLMQIVSLLRRILYLTQLGQFLSSGINIAITLVNILFFAENKFSMTYYAVFFAAMFIELFPSCYYGTLMTMEFDKLPYAIFSSNWIKTNKEYKRTLIILMQFMIVPVDIKAGGIVGIDMSAFYATCRMAYSFFTLAMSFRF</sequence>
<keyword evidence="6 10" id="KW-1133">Transmembrane helix</keyword>
<dbReference type="RefSeq" id="XP_016942847.3">
    <property type="nucleotide sequence ID" value="XM_017087358.4"/>
</dbReference>
<evidence type="ECO:0000256" key="10">
    <source>
        <dbReference type="SAM" id="Phobius"/>
    </source>
</evidence>
<keyword evidence="11" id="KW-1185">Reference proteome</keyword>
<dbReference type="PANTHER" id="PTHR21137">
    <property type="entry name" value="ODORANT RECEPTOR"/>
    <property type="match status" value="1"/>
</dbReference>
<dbReference type="GO" id="GO:0007165">
    <property type="term" value="P:signal transduction"/>
    <property type="evidence" value="ECO:0007669"/>
    <property type="project" value="UniProtKB-KW"/>
</dbReference>
<organism evidence="11 12">
    <name type="scientific">Drosophila suzukii</name>
    <name type="common">Spotted-wing drosophila fruit fly</name>
    <dbReference type="NCBI Taxonomy" id="28584"/>
    <lineage>
        <taxon>Eukaryota</taxon>
        <taxon>Metazoa</taxon>
        <taxon>Ecdysozoa</taxon>
        <taxon>Arthropoda</taxon>
        <taxon>Hexapoda</taxon>
        <taxon>Insecta</taxon>
        <taxon>Pterygota</taxon>
        <taxon>Neoptera</taxon>
        <taxon>Endopterygota</taxon>
        <taxon>Diptera</taxon>
        <taxon>Brachycera</taxon>
        <taxon>Muscomorpha</taxon>
        <taxon>Ephydroidea</taxon>
        <taxon>Drosophilidae</taxon>
        <taxon>Drosophila</taxon>
        <taxon>Sophophora</taxon>
    </lineage>
</organism>
<evidence type="ECO:0000256" key="8">
    <source>
        <dbReference type="ARBA" id="ARBA00023170"/>
    </source>
</evidence>
<keyword evidence="4 10" id="KW-0812">Transmembrane</keyword>
<dbReference type="Pfam" id="PF02949">
    <property type="entry name" value="7tm_6"/>
    <property type="match status" value="1"/>
</dbReference>